<evidence type="ECO:0000256" key="1">
    <source>
        <dbReference type="SAM" id="MobiDB-lite"/>
    </source>
</evidence>
<name>A0ABR3U6X9_9PLEO</name>
<dbReference type="GeneID" id="96089910"/>
<keyword evidence="2" id="KW-1133">Transmembrane helix</keyword>
<keyword evidence="4" id="KW-1185">Reference proteome</keyword>
<comment type="caution">
    <text evidence="3">The sequence shown here is derived from an EMBL/GenBank/DDBJ whole genome shotgun (WGS) entry which is preliminary data.</text>
</comment>
<evidence type="ECO:0000313" key="3">
    <source>
        <dbReference type="EMBL" id="KAL1791837.1"/>
    </source>
</evidence>
<proteinExistence type="predicted"/>
<feature type="compositionally biased region" description="Basic and acidic residues" evidence="1">
    <location>
        <begin position="45"/>
        <end position="56"/>
    </location>
</feature>
<protein>
    <submittedName>
        <fullName evidence="3">Uncharacterized protein</fullName>
    </submittedName>
</protein>
<reference evidence="3 4" key="1">
    <citation type="submission" date="2024-09" db="EMBL/GenBank/DDBJ databases">
        <title>T2T genomes of carrot and Alternaria dauci and their utility for understanding host-pathogen interaction during carrot leaf blight disease.</title>
        <authorList>
            <person name="Liu W."/>
            <person name="Xu S."/>
            <person name="Ou C."/>
            <person name="Liu X."/>
            <person name="Zhuang F."/>
            <person name="Deng X.W."/>
        </authorList>
    </citation>
    <scope>NUCLEOTIDE SEQUENCE [LARGE SCALE GENOMIC DNA]</scope>
    <source>
        <strain evidence="3 4">A2016</strain>
    </source>
</reference>
<keyword evidence="2" id="KW-0472">Membrane</keyword>
<dbReference type="Proteomes" id="UP001578633">
    <property type="component" value="Chromosome 10"/>
</dbReference>
<evidence type="ECO:0000256" key="2">
    <source>
        <dbReference type="SAM" id="Phobius"/>
    </source>
</evidence>
<feature type="region of interest" description="Disordered" evidence="1">
    <location>
        <begin position="29"/>
        <end position="94"/>
    </location>
</feature>
<dbReference type="EMBL" id="JBHGVX010000010">
    <property type="protein sequence ID" value="KAL1791837.1"/>
    <property type="molecule type" value="Genomic_DNA"/>
</dbReference>
<evidence type="ECO:0000313" key="4">
    <source>
        <dbReference type="Proteomes" id="UP001578633"/>
    </source>
</evidence>
<accession>A0ABR3U6X9</accession>
<organism evidence="3 4">
    <name type="scientific">Alternaria dauci</name>
    <dbReference type="NCBI Taxonomy" id="48095"/>
    <lineage>
        <taxon>Eukaryota</taxon>
        <taxon>Fungi</taxon>
        <taxon>Dikarya</taxon>
        <taxon>Ascomycota</taxon>
        <taxon>Pezizomycotina</taxon>
        <taxon>Dothideomycetes</taxon>
        <taxon>Pleosporomycetidae</taxon>
        <taxon>Pleosporales</taxon>
        <taxon>Pleosporineae</taxon>
        <taxon>Pleosporaceae</taxon>
        <taxon>Alternaria</taxon>
        <taxon>Alternaria sect. Porri</taxon>
    </lineage>
</organism>
<feature type="transmembrane region" description="Helical" evidence="2">
    <location>
        <begin position="126"/>
        <end position="145"/>
    </location>
</feature>
<dbReference type="RefSeq" id="XP_069302421.1">
    <property type="nucleotide sequence ID" value="XM_069456246.1"/>
</dbReference>
<gene>
    <name evidence="3" type="ORF">ACET3X_009588</name>
</gene>
<keyword evidence="2" id="KW-0812">Transmembrane</keyword>
<sequence length="247" mass="29457">MATLQSVTRFLLPRGPLLLRPQARAFLPLPSPTSVRHASITPKGLSEEFRRRREAQQQRGAPVIPQPDKYRPPSHSARPPNRNVQNRIYGPTITEEDKKRMAQKKYPNMMSPEGSFSHWFFHTRAIHIWITFGILISLAIAAWYMDFMAKTIYGHLVPTRKDFFRHPIESSSRFIEVYKMHMEHISQQIQQQRLRQAEEVEKRKLYRLERKKEAEERGEEYVEDPRYYVGEDGIRRRRVKKWFGIWE</sequence>